<dbReference type="AlphaFoldDB" id="A0AB35M3K9"/>
<name>A0AB35M3K9_9GAMM</name>
<reference evidence="2" key="1">
    <citation type="submission" date="2020-06" db="EMBL/GenBank/DDBJ databases">
        <authorList>
            <person name="Dong N."/>
        </authorList>
    </citation>
    <scope>NUCLEOTIDE SEQUENCE</scope>
    <source>
        <strain evidence="2">DF49-4</strain>
    </source>
</reference>
<feature type="transmembrane region" description="Helical" evidence="1">
    <location>
        <begin position="42"/>
        <end position="64"/>
    </location>
</feature>
<protein>
    <submittedName>
        <fullName evidence="2">Uncharacterized protein</fullName>
    </submittedName>
</protein>
<evidence type="ECO:0000256" key="1">
    <source>
        <dbReference type="SAM" id="Phobius"/>
    </source>
</evidence>
<dbReference type="Proteomes" id="UP001174419">
    <property type="component" value="Unassembled WGS sequence"/>
</dbReference>
<keyword evidence="1" id="KW-0812">Transmembrane</keyword>
<keyword evidence="1" id="KW-0472">Membrane</keyword>
<feature type="transmembrane region" description="Helical" evidence="1">
    <location>
        <begin position="76"/>
        <end position="95"/>
    </location>
</feature>
<evidence type="ECO:0000313" key="3">
    <source>
        <dbReference type="Proteomes" id="UP001174419"/>
    </source>
</evidence>
<proteinExistence type="predicted"/>
<feature type="transmembrane region" description="Helical" evidence="1">
    <location>
        <begin position="121"/>
        <end position="140"/>
    </location>
</feature>
<feature type="transmembrane region" description="Helical" evidence="1">
    <location>
        <begin position="12"/>
        <end position="36"/>
    </location>
</feature>
<organism evidence="2 3">
    <name type="scientific">Acinetobacter towneri</name>
    <dbReference type="NCBI Taxonomy" id="202956"/>
    <lineage>
        <taxon>Bacteria</taxon>
        <taxon>Pseudomonadati</taxon>
        <taxon>Pseudomonadota</taxon>
        <taxon>Gammaproteobacteria</taxon>
        <taxon>Moraxellales</taxon>
        <taxon>Moraxellaceae</taxon>
        <taxon>Acinetobacter</taxon>
    </lineage>
</organism>
<dbReference type="RefSeq" id="WP_286381454.1">
    <property type="nucleotide sequence ID" value="NZ_JACANG010000036.1"/>
</dbReference>
<gene>
    <name evidence="2" type="ORF">HX110_12840</name>
</gene>
<accession>A0AB35M3K9</accession>
<reference evidence="2" key="2">
    <citation type="journal article" date="2022" name="Sci. Total Environ.">
        <title>Prevalence, transmission, and molecular epidemiology of tet(X)-positive bacteria among humans, animals, and environmental niches in China: An epidemiological, and genomic-based study.</title>
        <authorList>
            <person name="Dong N."/>
            <person name="Zeng Y."/>
            <person name="Cai C."/>
            <person name="Sun C."/>
            <person name="Lu J."/>
            <person name="Liu C."/>
            <person name="Zhou H."/>
            <person name="Sun Q."/>
            <person name="Shu L."/>
            <person name="Wang H."/>
            <person name="Wang Y."/>
            <person name="Wang S."/>
            <person name="Wu C."/>
            <person name="Chan E.W."/>
            <person name="Chen G."/>
            <person name="Shen Z."/>
            <person name="Chen S."/>
            <person name="Zhang R."/>
        </authorList>
    </citation>
    <scope>NUCLEOTIDE SEQUENCE</scope>
    <source>
        <strain evidence="2">DF49-4</strain>
    </source>
</reference>
<keyword evidence="1" id="KW-1133">Transmembrane helix</keyword>
<sequence length="150" mass="17481">MKIKGIPRARYWQHWWISMLLLSFSTLIAIGLAIHFSVDRVFWPIALMAHLSINLIFSFVFAALQTYFKHTVWQSVVLINITAVLLIAIHAMFYLQTIDWNAVSESQQQLSLLQQVIHSDIALWIVYMLPFLVVMLIAAIQKYRYSLTKN</sequence>
<evidence type="ECO:0000313" key="2">
    <source>
        <dbReference type="EMBL" id="MDM1719988.1"/>
    </source>
</evidence>
<dbReference type="EMBL" id="JACANG010000036">
    <property type="protein sequence ID" value="MDM1719988.1"/>
    <property type="molecule type" value="Genomic_DNA"/>
</dbReference>
<comment type="caution">
    <text evidence="2">The sequence shown here is derived from an EMBL/GenBank/DDBJ whole genome shotgun (WGS) entry which is preliminary data.</text>
</comment>